<dbReference type="InterPro" id="IPR012156">
    <property type="entry name" value="Cold_shock_CspA"/>
</dbReference>
<comment type="caution">
    <text evidence="2">The sequence shown here is derived from an EMBL/GenBank/DDBJ whole genome shotgun (WGS) entry which is preliminary data.</text>
</comment>
<evidence type="ECO:0000313" key="3">
    <source>
        <dbReference type="EMBL" id="TDR40524.1"/>
    </source>
</evidence>
<evidence type="ECO:0000256" key="1">
    <source>
        <dbReference type="SAM" id="Phobius"/>
    </source>
</evidence>
<evidence type="ECO:0000313" key="5">
    <source>
        <dbReference type="Proteomes" id="UP000294641"/>
    </source>
</evidence>
<reference evidence="3 5" key="2">
    <citation type="submission" date="2019-03" db="EMBL/GenBank/DDBJ databases">
        <title>Genomic Encyclopedia of Type Strains, Phase IV (KMG-IV): sequencing the most valuable type-strain genomes for metagenomic binning, comparative biology and taxonomic classification.</title>
        <authorList>
            <person name="Goeker M."/>
        </authorList>
    </citation>
    <scope>NUCLEOTIDE SEQUENCE [LARGE SCALE GENOMIC DNA]</scope>
    <source>
        <strain evidence="3 5">DSM 20580</strain>
    </source>
</reference>
<dbReference type="Proteomes" id="UP000254330">
    <property type="component" value="Unassembled WGS sequence"/>
</dbReference>
<evidence type="ECO:0000313" key="2">
    <source>
        <dbReference type="EMBL" id="STX10263.1"/>
    </source>
</evidence>
<keyword evidence="5" id="KW-1185">Reference proteome</keyword>
<gene>
    <name evidence="3" type="ORF">DFR61_10836</name>
    <name evidence="2" type="ORF">NCTC10597_01981</name>
</gene>
<accession>A0A2U3AEU5</accession>
<sequence length="84" mass="9824">MWLIICSICSFIQMGYDKRKAIKREWRVPEKSLWLLALIGGAPGAFLGMIVFRHKIKKMKFVVGFTLLMLIDFVIYGSFYFDLI</sequence>
<dbReference type="Proteomes" id="UP000294641">
    <property type="component" value="Unassembled WGS sequence"/>
</dbReference>
<dbReference type="Pfam" id="PF06961">
    <property type="entry name" value="DUF1294"/>
    <property type="match status" value="1"/>
</dbReference>
<dbReference type="GO" id="GO:0003676">
    <property type="term" value="F:nucleic acid binding"/>
    <property type="evidence" value="ECO:0007669"/>
    <property type="project" value="InterPro"/>
</dbReference>
<dbReference type="PIRSF" id="PIRSF002599">
    <property type="entry name" value="Cold_shock_A"/>
    <property type="match status" value="1"/>
</dbReference>
<proteinExistence type="predicted"/>
<keyword evidence="1" id="KW-1133">Transmembrane helix</keyword>
<evidence type="ECO:0000313" key="4">
    <source>
        <dbReference type="Proteomes" id="UP000254330"/>
    </source>
</evidence>
<name>A0A2U3AEU5_9BACL</name>
<dbReference type="InterPro" id="IPR010718">
    <property type="entry name" value="DUF1294"/>
</dbReference>
<dbReference type="EMBL" id="SNZG01000008">
    <property type="protein sequence ID" value="TDR40524.1"/>
    <property type="molecule type" value="Genomic_DNA"/>
</dbReference>
<reference evidence="2 4" key="1">
    <citation type="submission" date="2018-06" db="EMBL/GenBank/DDBJ databases">
        <authorList>
            <consortium name="Pathogen Informatics"/>
            <person name="Doyle S."/>
        </authorList>
    </citation>
    <scope>NUCLEOTIDE SEQUENCE [LARGE SCALE GENOMIC DNA]</scope>
    <source>
        <strain evidence="2 4">NCTC10597</strain>
    </source>
</reference>
<keyword evidence="1" id="KW-0812">Transmembrane</keyword>
<keyword evidence="1" id="KW-0472">Membrane</keyword>
<dbReference type="OrthoDB" id="1698854at2"/>
<dbReference type="EMBL" id="UGNP01000001">
    <property type="protein sequence ID" value="STX10263.1"/>
    <property type="molecule type" value="Genomic_DNA"/>
</dbReference>
<organism evidence="2 4">
    <name type="scientific">Kurthia zopfii</name>
    <dbReference type="NCBI Taxonomy" id="1650"/>
    <lineage>
        <taxon>Bacteria</taxon>
        <taxon>Bacillati</taxon>
        <taxon>Bacillota</taxon>
        <taxon>Bacilli</taxon>
        <taxon>Bacillales</taxon>
        <taxon>Caryophanaceae</taxon>
        <taxon>Kurthia</taxon>
    </lineage>
</organism>
<protein>
    <submittedName>
        <fullName evidence="2">Protein of uncharacterized function (DUF1294)</fullName>
    </submittedName>
    <submittedName>
        <fullName evidence="3">Uncharacterized membrane protein YsdA (DUF1294 family)</fullName>
    </submittedName>
</protein>
<feature type="transmembrane region" description="Helical" evidence="1">
    <location>
        <begin position="61"/>
        <end position="81"/>
    </location>
</feature>
<feature type="transmembrane region" description="Helical" evidence="1">
    <location>
        <begin position="33"/>
        <end position="52"/>
    </location>
</feature>
<dbReference type="AlphaFoldDB" id="A0A2U3AEU5"/>
<dbReference type="RefSeq" id="WP_109349016.1">
    <property type="nucleotide sequence ID" value="NZ_BJUE01000004.1"/>
</dbReference>